<feature type="coiled-coil region" evidence="7">
    <location>
        <begin position="244"/>
        <end position="329"/>
    </location>
</feature>
<keyword evidence="6" id="KW-0206">Cytoskeleton</keyword>
<feature type="coiled-coil region" evidence="7">
    <location>
        <begin position="361"/>
        <end position="405"/>
    </location>
</feature>
<dbReference type="InterPro" id="IPR036872">
    <property type="entry name" value="CH_dom_sf"/>
</dbReference>
<evidence type="ECO:0000313" key="12">
    <source>
        <dbReference type="EMBL" id="UMM19060.1"/>
    </source>
</evidence>
<evidence type="ECO:0000256" key="4">
    <source>
        <dbReference type="ARBA" id="ARBA00022701"/>
    </source>
</evidence>
<dbReference type="EMBL" id="CP090892">
    <property type="protein sequence ID" value="ULU07144.1"/>
    <property type="molecule type" value="Genomic_DNA"/>
</dbReference>
<dbReference type="Proteomes" id="UP000827892">
    <property type="component" value="Chromosome II"/>
</dbReference>
<feature type="coiled-coil region" evidence="7">
    <location>
        <begin position="437"/>
        <end position="485"/>
    </location>
</feature>
<keyword evidence="5 7" id="KW-0175">Coiled coil</keyword>
<dbReference type="SUPFAM" id="SSF116907">
    <property type="entry name" value="Hook domain"/>
    <property type="match status" value="1"/>
</dbReference>
<protein>
    <recommendedName>
        <fullName evidence="10">Calponin-homology (CH) domain-containing protein</fullName>
    </recommendedName>
</protein>
<name>A0AAE9DL03_CAEBR</name>
<gene>
    <name evidence="11" type="ORF">L3Y34_018724</name>
    <name evidence="12" type="ORF">L5515_014838</name>
</gene>
<evidence type="ECO:0000256" key="6">
    <source>
        <dbReference type="ARBA" id="ARBA00023212"/>
    </source>
</evidence>
<dbReference type="PANTHER" id="PTHR18947">
    <property type="entry name" value="HOOK PROTEINS"/>
    <property type="match status" value="1"/>
</dbReference>
<sequence length="800" mass="91697">MLDLTNQESDSSENGNSKYADSTDGRGIGTSRRLDDEDLDERRKDLADLVFWMSGLKATTLPLDDHTSLCNGRAFAEILHEIDRSFFDERWLETMPEMRTSSNLVVKRSNLRKLWRKMSDYIQVLNRKVVSTRWTEIGDRLDGLDETDIPVAADLAMAVVSLAFIGKTQEKYIQYSQELPAGEHQHMMANVARLVQIVMEELPEVPTFHEISELDGSQNELNSSHVESSVITNGNGSAERRSTLSANDQVLVEAQLEIDELRSERDNLIKDVERLTKALESSQLDTSTCSEPNELSILEKQNEELRVKRRQAEERVLELEASMEHFQAIVVKLTDENDTLQSGQKELNMLKTHLDTAQSDVEEWRTIANKYQSDAEMLKKREKEVKELQGQVKSLTSRLEHHVKTATIDEDNKAGIVQLRSQIGTLTANNVELNVGLESKKRIVEQLELQLIQYKEKVKELEDRKEDLIAERNELENKLLFKESVTPRSLHESMFEAGHLSFDDKTKLPLEIENKRLTERIQELESLEPLKGEIIKMKSQNGVLEEEKLVITKQMEELERQVADLQEKLTKNQQHASGDVVELKVQLEKANVEVERMRETEMRTEAKLAGVEELLRKRNVEKEANETALQKAKAVIDELESRNRPVGEDNKTSVQDFKELKTENELLRQKNEALETALNTTTQSLEQENRLITSAAHQQILDRSSDSMMIMRAQAGSDHPQTLLDTQKMTRALPWRSHSSAVCPIEPTVMKIFGISSMLIIFMVWFFINTFCEADFFDKNADMNSSCDNRLLLPDHRYYG</sequence>
<feature type="compositionally biased region" description="Polar residues" evidence="8">
    <location>
        <begin position="1"/>
        <end position="20"/>
    </location>
</feature>
<keyword evidence="9" id="KW-0812">Transmembrane</keyword>
<dbReference type="Gene3D" id="1.10.418.10">
    <property type="entry name" value="Calponin-like domain"/>
    <property type="match status" value="1"/>
</dbReference>
<evidence type="ECO:0000256" key="5">
    <source>
        <dbReference type="ARBA" id="ARBA00023054"/>
    </source>
</evidence>
<evidence type="ECO:0000313" key="14">
    <source>
        <dbReference type="Proteomes" id="UP000829354"/>
    </source>
</evidence>
<dbReference type="PANTHER" id="PTHR18947:SF39">
    <property type="entry name" value="PROTEIN HOOK"/>
    <property type="match status" value="1"/>
</dbReference>
<evidence type="ECO:0000256" key="3">
    <source>
        <dbReference type="ARBA" id="ARBA00022490"/>
    </source>
</evidence>
<evidence type="ECO:0000256" key="1">
    <source>
        <dbReference type="ARBA" id="ARBA00004245"/>
    </source>
</evidence>
<evidence type="ECO:0000259" key="10">
    <source>
        <dbReference type="PROSITE" id="PS50021"/>
    </source>
</evidence>
<dbReference type="PROSITE" id="PS50021">
    <property type="entry name" value="CH"/>
    <property type="match status" value="1"/>
</dbReference>
<dbReference type="EMBL" id="CP092621">
    <property type="protein sequence ID" value="UMM19060.1"/>
    <property type="molecule type" value="Genomic_DNA"/>
</dbReference>
<dbReference type="InterPro" id="IPR043936">
    <property type="entry name" value="HOOK_N"/>
</dbReference>
<organism evidence="11 13">
    <name type="scientific">Caenorhabditis briggsae</name>
    <dbReference type="NCBI Taxonomy" id="6238"/>
    <lineage>
        <taxon>Eukaryota</taxon>
        <taxon>Metazoa</taxon>
        <taxon>Ecdysozoa</taxon>
        <taxon>Nematoda</taxon>
        <taxon>Chromadorea</taxon>
        <taxon>Rhabditida</taxon>
        <taxon>Rhabditina</taxon>
        <taxon>Rhabditomorpha</taxon>
        <taxon>Rhabditoidea</taxon>
        <taxon>Rhabditidae</taxon>
        <taxon>Peloderinae</taxon>
        <taxon>Caenorhabditis</taxon>
    </lineage>
</organism>
<dbReference type="AlphaFoldDB" id="A0AAE9DL03"/>
<proteinExistence type="inferred from homology"/>
<comment type="subcellular location">
    <subcellularLocation>
        <location evidence="1">Cytoplasm</location>
        <location evidence="1">Cytoskeleton</location>
    </subcellularLocation>
</comment>
<feature type="domain" description="Calponin-homology (CH)" evidence="10">
    <location>
        <begin position="43"/>
        <end position="169"/>
    </location>
</feature>
<comment type="similarity">
    <text evidence="2">Belongs to the hook family.</text>
</comment>
<reference evidence="12 14" key="1">
    <citation type="submission" date="2022-04" db="EMBL/GenBank/DDBJ databases">
        <title>Chromosome-level reference genomes for two strains of Caenorhabditis briggsae: an improved platform for comparative genomics.</title>
        <authorList>
            <person name="Stevens L."/>
            <person name="Andersen E."/>
        </authorList>
    </citation>
    <scope>NUCLEOTIDE SEQUENCE [LARGE SCALE GENOMIC DNA]</scope>
    <source>
        <strain evidence="12">VX34</strain>
        <tissue evidence="12">Whole-organism</tissue>
    </source>
</reference>
<evidence type="ECO:0000313" key="11">
    <source>
        <dbReference type="EMBL" id="ULU07144.1"/>
    </source>
</evidence>
<feature type="region of interest" description="Disordered" evidence="8">
    <location>
        <begin position="1"/>
        <end position="33"/>
    </location>
</feature>
<feature type="coiled-coil region" evidence="7">
    <location>
        <begin position="541"/>
        <end position="691"/>
    </location>
</feature>
<evidence type="ECO:0000256" key="2">
    <source>
        <dbReference type="ARBA" id="ARBA00006946"/>
    </source>
</evidence>
<dbReference type="GO" id="GO:0030705">
    <property type="term" value="P:cytoskeleton-dependent intracellular transport"/>
    <property type="evidence" value="ECO:0007669"/>
    <property type="project" value="InterPro"/>
</dbReference>
<keyword evidence="14" id="KW-1185">Reference proteome</keyword>
<dbReference type="InterPro" id="IPR001715">
    <property type="entry name" value="CH_dom"/>
</dbReference>
<keyword evidence="3" id="KW-0963">Cytoplasm</keyword>
<dbReference type="CDD" id="cd22211">
    <property type="entry name" value="HkD_SF"/>
    <property type="match status" value="1"/>
</dbReference>
<evidence type="ECO:0000313" key="13">
    <source>
        <dbReference type="Proteomes" id="UP000827892"/>
    </source>
</evidence>
<keyword evidence="9" id="KW-0472">Membrane</keyword>
<evidence type="ECO:0000256" key="7">
    <source>
        <dbReference type="SAM" id="Coils"/>
    </source>
</evidence>
<evidence type="ECO:0000256" key="9">
    <source>
        <dbReference type="SAM" id="Phobius"/>
    </source>
</evidence>
<accession>A0AAE9DL03</accession>
<dbReference type="FunFam" id="1.10.418.10:FF:000143">
    <property type="entry name" value="Zygote defective protein 12"/>
    <property type="match status" value="1"/>
</dbReference>
<keyword evidence="9" id="KW-1133">Transmembrane helix</keyword>
<keyword evidence="4" id="KW-0493">Microtubule</keyword>
<dbReference type="Proteomes" id="UP000829354">
    <property type="component" value="Chromosome II"/>
</dbReference>
<reference evidence="11 13" key="2">
    <citation type="submission" date="2022-05" db="EMBL/GenBank/DDBJ databases">
        <title>Chromosome-level reference genomes for two strains of Caenorhabditis briggsae: an improved platform for comparative genomics.</title>
        <authorList>
            <person name="Stevens L."/>
            <person name="Andersen E.C."/>
        </authorList>
    </citation>
    <scope>NUCLEOTIDE SEQUENCE [LARGE SCALE GENOMIC DNA]</scope>
    <source>
        <strain evidence="11">QX1410_ONT</strain>
        <tissue evidence="11">Whole-organism</tissue>
    </source>
</reference>
<dbReference type="GO" id="GO:0005874">
    <property type="term" value="C:microtubule"/>
    <property type="evidence" value="ECO:0007669"/>
    <property type="project" value="UniProtKB-KW"/>
</dbReference>
<feature type="transmembrane region" description="Helical" evidence="9">
    <location>
        <begin position="749"/>
        <end position="768"/>
    </location>
</feature>
<dbReference type="Pfam" id="PF19047">
    <property type="entry name" value="HOOK_N"/>
    <property type="match status" value="1"/>
</dbReference>
<evidence type="ECO:0000256" key="8">
    <source>
        <dbReference type="SAM" id="MobiDB-lite"/>
    </source>
</evidence>